<dbReference type="InterPro" id="IPR025948">
    <property type="entry name" value="HTH-like_dom"/>
</dbReference>
<dbReference type="InterPro" id="IPR048020">
    <property type="entry name" value="Transpos_IS3"/>
</dbReference>
<comment type="function">
    <text evidence="1">Involved in the transposition of the insertion sequence.</text>
</comment>
<dbReference type="PANTHER" id="PTHR46889:SF4">
    <property type="entry name" value="TRANSPOSASE INSO FOR INSERTION SEQUENCE ELEMENT IS911B-RELATED"/>
    <property type="match status" value="1"/>
</dbReference>
<keyword evidence="5" id="KW-1185">Reference proteome</keyword>
<dbReference type="Pfam" id="PF01527">
    <property type="entry name" value="HTH_Tnp_1"/>
    <property type="match status" value="1"/>
</dbReference>
<dbReference type="AlphaFoldDB" id="A0A1I3YFC3"/>
<dbReference type="GO" id="GO:0004803">
    <property type="term" value="F:transposase activity"/>
    <property type="evidence" value="ECO:0007669"/>
    <property type="project" value="InterPro"/>
</dbReference>
<evidence type="ECO:0000313" key="5">
    <source>
        <dbReference type="Proteomes" id="UP000199111"/>
    </source>
</evidence>
<feature type="compositionally biased region" description="Basic residues" evidence="2">
    <location>
        <begin position="98"/>
        <end position="114"/>
    </location>
</feature>
<dbReference type="PROSITE" id="PS50994">
    <property type="entry name" value="INTEGRASE"/>
    <property type="match status" value="1"/>
</dbReference>
<protein>
    <submittedName>
        <fullName evidence="4">Transposase InsO and inactivated derivatives</fullName>
    </submittedName>
</protein>
<dbReference type="EMBL" id="FOQY01000022">
    <property type="protein sequence ID" value="SFK30657.1"/>
    <property type="molecule type" value="Genomic_DNA"/>
</dbReference>
<dbReference type="InterPro" id="IPR036397">
    <property type="entry name" value="RNaseH_sf"/>
</dbReference>
<reference evidence="5" key="1">
    <citation type="submission" date="2016-10" db="EMBL/GenBank/DDBJ databases">
        <authorList>
            <person name="Varghese N."/>
            <person name="Submissions S."/>
        </authorList>
    </citation>
    <scope>NUCLEOTIDE SEQUENCE [LARGE SCALE GENOMIC DNA]</scope>
    <source>
        <strain evidence="5">CGMCC 4.2126</strain>
    </source>
</reference>
<dbReference type="InterPro" id="IPR012337">
    <property type="entry name" value="RNaseH-like_sf"/>
</dbReference>
<evidence type="ECO:0000313" key="4">
    <source>
        <dbReference type="EMBL" id="SFK30657.1"/>
    </source>
</evidence>
<dbReference type="Pfam" id="PF13276">
    <property type="entry name" value="HTH_21"/>
    <property type="match status" value="1"/>
</dbReference>
<dbReference type="Gene3D" id="3.30.420.10">
    <property type="entry name" value="Ribonuclease H-like superfamily/Ribonuclease H"/>
    <property type="match status" value="1"/>
</dbReference>
<accession>A0A1I3YFC3</accession>
<sequence>MKVAAFIAAQRAEHGVSHATACRALGVSQAWFYKWRARGLSARAGRRQRLDAAVAAVFRQRGGRDGSPRVTVRLRQAGWRVSENTVAASMRRQALAARPKRRRKNTTRPGKGRWRAPDRLGRNFTAMAPDMRWCADGTEIPAGEGKLYLAAVSDLFSRRILGYAMSTHHDAALAVASLQMAVASRGGMVGGVVLHSDQGSEYTAGHFRAACERMGVLQSMGRVGSALDNAAAESLFSSLEFELFRILGPFATREQARRAVAVWVDDFNTMRLHSTNGMCCPVEYEQQQAATRPTREAA</sequence>
<dbReference type="Pfam" id="PF13333">
    <property type="entry name" value="rve_2"/>
    <property type="match status" value="1"/>
</dbReference>
<organism evidence="4 5">
    <name type="scientific">Streptosporangium canum</name>
    <dbReference type="NCBI Taxonomy" id="324952"/>
    <lineage>
        <taxon>Bacteria</taxon>
        <taxon>Bacillati</taxon>
        <taxon>Actinomycetota</taxon>
        <taxon>Actinomycetes</taxon>
        <taxon>Streptosporangiales</taxon>
        <taxon>Streptosporangiaceae</taxon>
        <taxon>Streptosporangium</taxon>
    </lineage>
</organism>
<dbReference type="PANTHER" id="PTHR46889">
    <property type="entry name" value="TRANSPOSASE INSF FOR INSERTION SEQUENCE IS3B-RELATED"/>
    <property type="match status" value="1"/>
</dbReference>
<dbReference type="GO" id="GO:0015074">
    <property type="term" value="P:DNA integration"/>
    <property type="evidence" value="ECO:0007669"/>
    <property type="project" value="InterPro"/>
</dbReference>
<dbReference type="Pfam" id="PF00665">
    <property type="entry name" value="rve"/>
    <property type="match status" value="1"/>
</dbReference>
<dbReference type="RefSeq" id="WP_093889771.1">
    <property type="nucleotide sequence ID" value="NZ_FOQY01000022.1"/>
</dbReference>
<evidence type="ECO:0000256" key="2">
    <source>
        <dbReference type="SAM" id="MobiDB-lite"/>
    </source>
</evidence>
<dbReference type="InterPro" id="IPR002514">
    <property type="entry name" value="Transposase_8"/>
</dbReference>
<dbReference type="GO" id="GO:0003677">
    <property type="term" value="F:DNA binding"/>
    <property type="evidence" value="ECO:0007669"/>
    <property type="project" value="InterPro"/>
</dbReference>
<dbReference type="InterPro" id="IPR001584">
    <property type="entry name" value="Integrase_cat-core"/>
</dbReference>
<evidence type="ECO:0000259" key="3">
    <source>
        <dbReference type="PROSITE" id="PS50994"/>
    </source>
</evidence>
<dbReference type="SUPFAM" id="SSF53098">
    <property type="entry name" value="Ribonuclease H-like"/>
    <property type="match status" value="1"/>
</dbReference>
<dbReference type="Proteomes" id="UP000199111">
    <property type="component" value="Unassembled WGS sequence"/>
</dbReference>
<evidence type="ECO:0000256" key="1">
    <source>
        <dbReference type="ARBA" id="ARBA00002286"/>
    </source>
</evidence>
<name>A0A1I3YFC3_9ACTN</name>
<gene>
    <name evidence="4" type="ORF">SAMN05216275_1222</name>
</gene>
<dbReference type="GeneID" id="96301109"/>
<dbReference type="InterPro" id="IPR050900">
    <property type="entry name" value="Transposase_IS3/IS150/IS904"/>
</dbReference>
<dbReference type="GO" id="GO:0006313">
    <property type="term" value="P:DNA transposition"/>
    <property type="evidence" value="ECO:0007669"/>
    <property type="project" value="InterPro"/>
</dbReference>
<dbReference type="NCBIfam" id="NF033516">
    <property type="entry name" value="transpos_IS3"/>
    <property type="match status" value="1"/>
</dbReference>
<feature type="domain" description="Integrase catalytic" evidence="3">
    <location>
        <begin position="125"/>
        <end position="289"/>
    </location>
</feature>
<feature type="region of interest" description="Disordered" evidence="2">
    <location>
        <begin position="92"/>
        <end position="118"/>
    </location>
</feature>
<proteinExistence type="predicted"/>